<reference evidence="11 12" key="1">
    <citation type="journal article" date="2023" name="Nat. Commun.">
        <title>Origin of minicircular mitochondrial genomes in red algae.</title>
        <authorList>
            <person name="Lee Y."/>
            <person name="Cho C.H."/>
            <person name="Lee Y.M."/>
            <person name="Park S.I."/>
            <person name="Yang J.H."/>
            <person name="West J.A."/>
            <person name="Bhattacharya D."/>
            <person name="Yoon H.S."/>
        </authorList>
    </citation>
    <scope>NUCLEOTIDE SEQUENCE [LARGE SCALE GENOMIC DNA]</scope>
    <source>
        <strain evidence="11 12">CCMP1338</strain>
        <tissue evidence="11">Whole cell</tissue>
    </source>
</reference>
<dbReference type="GO" id="GO:0016020">
    <property type="term" value="C:membrane"/>
    <property type="evidence" value="ECO:0007669"/>
    <property type="project" value="UniProtKB-SubCell"/>
</dbReference>
<dbReference type="Pfam" id="PF03188">
    <property type="entry name" value="Cytochrom_B561"/>
    <property type="match status" value="1"/>
</dbReference>
<keyword evidence="3 8" id="KW-0812">Transmembrane</keyword>
<proteinExistence type="predicted"/>
<dbReference type="CDD" id="cd09631">
    <property type="entry name" value="DOMON_DOH"/>
    <property type="match status" value="1"/>
</dbReference>
<keyword evidence="7 8" id="KW-0472">Membrane</keyword>
<dbReference type="CDD" id="cd08760">
    <property type="entry name" value="Cyt_b561_FRRS1_like"/>
    <property type="match status" value="1"/>
</dbReference>
<dbReference type="Proteomes" id="UP001157974">
    <property type="component" value="Unassembled WGS sequence"/>
</dbReference>
<evidence type="ECO:0000313" key="12">
    <source>
        <dbReference type="Proteomes" id="UP001157974"/>
    </source>
</evidence>
<keyword evidence="6 8" id="KW-1133">Transmembrane helix</keyword>
<dbReference type="InterPro" id="IPR005018">
    <property type="entry name" value="DOMON_domain"/>
</dbReference>
<evidence type="ECO:0000256" key="1">
    <source>
        <dbReference type="ARBA" id="ARBA00004370"/>
    </source>
</evidence>
<dbReference type="InterPro" id="IPR045266">
    <property type="entry name" value="DOH_DOMON"/>
</dbReference>
<name>A0AAV8USM6_9RHOD</name>
<keyword evidence="5" id="KW-0249">Electron transport</keyword>
<comment type="subcellular location">
    <subcellularLocation>
        <location evidence="1">Membrane</location>
    </subcellularLocation>
</comment>
<feature type="transmembrane region" description="Helical" evidence="8">
    <location>
        <begin position="294"/>
        <end position="315"/>
    </location>
</feature>
<evidence type="ECO:0000256" key="2">
    <source>
        <dbReference type="ARBA" id="ARBA00022448"/>
    </source>
</evidence>
<evidence type="ECO:0000313" key="11">
    <source>
        <dbReference type="EMBL" id="KAJ8904087.1"/>
    </source>
</evidence>
<feature type="domain" description="Cytochrome b561" evidence="10">
    <location>
        <begin position="151"/>
        <end position="353"/>
    </location>
</feature>
<accession>A0AAV8USM6</accession>
<dbReference type="AlphaFoldDB" id="A0AAV8USM6"/>
<protein>
    <recommendedName>
        <fullName evidence="13">Cytochrome b561 domain-containing protein</fullName>
    </recommendedName>
</protein>
<feature type="domain" description="DOMON" evidence="9">
    <location>
        <begin position="27"/>
        <end position="145"/>
    </location>
</feature>
<evidence type="ECO:0000259" key="9">
    <source>
        <dbReference type="PROSITE" id="PS50836"/>
    </source>
</evidence>
<comment type="caution">
    <text evidence="11">The sequence shown here is derived from an EMBL/GenBank/DDBJ whole genome shotgun (WGS) entry which is preliminary data.</text>
</comment>
<dbReference type="PROSITE" id="PS50836">
    <property type="entry name" value="DOMON"/>
    <property type="match status" value="1"/>
</dbReference>
<evidence type="ECO:0000256" key="8">
    <source>
        <dbReference type="SAM" id="Phobius"/>
    </source>
</evidence>
<evidence type="ECO:0000256" key="5">
    <source>
        <dbReference type="ARBA" id="ARBA00022982"/>
    </source>
</evidence>
<evidence type="ECO:0008006" key="13">
    <source>
        <dbReference type="Google" id="ProtNLM"/>
    </source>
</evidence>
<evidence type="ECO:0000256" key="6">
    <source>
        <dbReference type="ARBA" id="ARBA00022989"/>
    </source>
</evidence>
<gene>
    <name evidence="11" type="ORF">NDN08_000616</name>
</gene>
<keyword evidence="12" id="KW-1185">Reference proteome</keyword>
<dbReference type="Gene3D" id="1.20.120.1770">
    <property type="match status" value="1"/>
</dbReference>
<organism evidence="11 12">
    <name type="scientific">Rhodosorus marinus</name>
    <dbReference type="NCBI Taxonomy" id="101924"/>
    <lineage>
        <taxon>Eukaryota</taxon>
        <taxon>Rhodophyta</taxon>
        <taxon>Stylonematophyceae</taxon>
        <taxon>Stylonematales</taxon>
        <taxon>Stylonemataceae</taxon>
        <taxon>Rhodosorus</taxon>
    </lineage>
</organism>
<keyword evidence="4" id="KW-0732">Signal</keyword>
<dbReference type="InterPro" id="IPR006593">
    <property type="entry name" value="Cyt_b561/ferric_Rdtase_TM"/>
</dbReference>
<evidence type="ECO:0000256" key="3">
    <source>
        <dbReference type="ARBA" id="ARBA00022692"/>
    </source>
</evidence>
<evidence type="ECO:0000259" key="10">
    <source>
        <dbReference type="PROSITE" id="PS50939"/>
    </source>
</evidence>
<dbReference type="PROSITE" id="PS50939">
    <property type="entry name" value="CYTOCHROME_B561"/>
    <property type="match status" value="1"/>
</dbReference>
<feature type="transmembrane region" description="Helical" evidence="8">
    <location>
        <begin position="193"/>
        <end position="215"/>
    </location>
</feature>
<dbReference type="PANTHER" id="PTHR23130:SF171">
    <property type="entry name" value="OS01G0895300 PROTEIN"/>
    <property type="match status" value="1"/>
</dbReference>
<feature type="transmembrane region" description="Helical" evidence="8">
    <location>
        <begin position="236"/>
        <end position="255"/>
    </location>
</feature>
<dbReference type="SMART" id="SM00665">
    <property type="entry name" value="B561"/>
    <property type="match status" value="1"/>
</dbReference>
<dbReference type="EMBL" id="JAMWBK010000006">
    <property type="protein sequence ID" value="KAJ8904087.1"/>
    <property type="molecule type" value="Genomic_DNA"/>
</dbReference>
<feature type="transmembrane region" description="Helical" evidence="8">
    <location>
        <begin position="360"/>
        <end position="383"/>
    </location>
</feature>
<feature type="transmembrane region" description="Helical" evidence="8">
    <location>
        <begin position="261"/>
        <end position="282"/>
    </location>
</feature>
<keyword evidence="2" id="KW-0813">Transport</keyword>
<dbReference type="PANTHER" id="PTHR23130">
    <property type="entry name" value="CYTOCHROME B561 AND DOMON DOMAIN-CONTAINING PROTEIN"/>
    <property type="match status" value="1"/>
</dbReference>
<evidence type="ECO:0000256" key="7">
    <source>
        <dbReference type="ARBA" id="ARBA00023136"/>
    </source>
</evidence>
<evidence type="ECO:0000256" key="4">
    <source>
        <dbReference type="ARBA" id="ARBA00022729"/>
    </source>
</evidence>
<sequence>MVSSAIDCTVAFDGGEVEFDTCQSILGDAKLYYSFVGDEVDMAFQVNLDDGYFGFGFPQNAGQMTGPGSVAAIAYVSSGSEPFVGDYTLLSKSTAGVQVDGLQLWTMSDVSFADNLLSARFVRKQVIDGLRSVVPGTLQYMTASGSAPSSPSTLTRHTHRFYGSIQLLEGENGDVDTGDIFPELGSDRYVNVFTAHGALMVTAWIFLIPLGIIMARHFRQKTDHWFNIHRIVQGTAVIISLAAFILALVESIGGISSAHLVIGIIVTVFSLLSASAATFLRPVKDSRRRKQFNIVHRVAAAVMFALAVANCYIGRNLLNDVSINAYCSSFPSLKEAYSIPPLVLKPFLLLPFIQFTDTKAFLIVISVGLGVMVVAEIVTLVLIPRFDPAVEKADDAESNPSGHTKDAGE</sequence>